<proteinExistence type="predicted"/>
<evidence type="ECO:0000313" key="1">
    <source>
        <dbReference type="EMBL" id="EKD44450.1"/>
    </source>
</evidence>
<dbReference type="EMBL" id="AMFJ01028861">
    <property type="protein sequence ID" value="EKD44450.1"/>
    <property type="molecule type" value="Genomic_DNA"/>
</dbReference>
<sequence>MIITKRDFLIFKIISELGFVSSDTIRKIISPEIQQKTFNLRLSTLKKEWFIKEISIDKRVRNQHAVYSLNLTKKSIEKIRNETWIEFDPTSYNPSYQLYLHQLYLWDLTAVVLWKLRKAISNFSLTDCQMIGSKSIQRQLRHFIIHPEAEVEYINSVMIPDMTIIQGKKAFLLELENQNSYQQFQEKLDGYEEMLLKKDTSNYFETFKGKDIQLIVATRSGKIQRYVEILKNYSGKRSLTILEDLIKKK</sequence>
<dbReference type="AlphaFoldDB" id="K1YNA3"/>
<protein>
    <submittedName>
        <fullName evidence="1">Uncharacterized protein</fullName>
    </submittedName>
</protein>
<organism evidence="1">
    <name type="scientific">uncultured bacterium</name>
    <name type="common">gcode 4</name>
    <dbReference type="NCBI Taxonomy" id="1234023"/>
    <lineage>
        <taxon>Bacteria</taxon>
        <taxon>environmental samples</taxon>
    </lineage>
</organism>
<comment type="caution">
    <text evidence="1">The sequence shown here is derived from an EMBL/GenBank/DDBJ whole genome shotgun (WGS) entry which is preliminary data.</text>
</comment>
<gene>
    <name evidence="1" type="ORF">ACD_71C00130G0012</name>
</gene>
<name>K1YNA3_9BACT</name>
<reference evidence="1" key="1">
    <citation type="journal article" date="2012" name="Science">
        <title>Fermentation, hydrogen, and sulfur metabolism in multiple uncultivated bacterial phyla.</title>
        <authorList>
            <person name="Wrighton K.C."/>
            <person name="Thomas B.C."/>
            <person name="Sharon I."/>
            <person name="Miller C.S."/>
            <person name="Castelle C.J."/>
            <person name="VerBerkmoes N.C."/>
            <person name="Wilkins M.J."/>
            <person name="Hettich R.L."/>
            <person name="Lipton M.S."/>
            <person name="Williams K.H."/>
            <person name="Long P.E."/>
            <person name="Banfield J.F."/>
        </authorList>
    </citation>
    <scope>NUCLEOTIDE SEQUENCE [LARGE SCALE GENOMIC DNA]</scope>
</reference>
<accession>K1YNA3</accession>